<keyword evidence="12 19" id="KW-0472">Membrane</keyword>
<keyword evidence="9 18" id="KW-0418">Kinase</keyword>
<feature type="signal peptide" evidence="20">
    <location>
        <begin position="1"/>
        <end position="27"/>
    </location>
</feature>
<dbReference type="CDD" id="cd14066">
    <property type="entry name" value="STKc_IRAK"/>
    <property type="match status" value="1"/>
</dbReference>
<dbReference type="Gene3D" id="1.10.510.10">
    <property type="entry name" value="Transferase(Phosphotransferase) domain 1"/>
    <property type="match status" value="1"/>
</dbReference>
<dbReference type="Pfam" id="PF01453">
    <property type="entry name" value="B_lectin"/>
    <property type="match status" value="1"/>
</dbReference>
<dbReference type="InterPro" id="IPR000719">
    <property type="entry name" value="Prot_kinase_dom"/>
</dbReference>
<evidence type="ECO:0000256" key="13">
    <source>
        <dbReference type="ARBA" id="ARBA00023157"/>
    </source>
</evidence>
<dbReference type="InterPro" id="IPR008271">
    <property type="entry name" value="Ser/Thr_kinase_AS"/>
</dbReference>
<evidence type="ECO:0000256" key="3">
    <source>
        <dbReference type="ARBA" id="ARBA00022527"/>
    </source>
</evidence>
<dbReference type="FunFam" id="3.30.200.20:FF:000330">
    <property type="entry name" value="G-type lectin S-receptor-like serine/threonine-protein kinase At4g03230"/>
    <property type="match status" value="1"/>
</dbReference>
<keyword evidence="13" id="KW-1015">Disulfide bond</keyword>
<dbReference type="Gramene" id="OIW03127">
    <property type="protein sequence ID" value="OIW03127"/>
    <property type="gene ID" value="TanjilG_11764"/>
</dbReference>
<name>A0A4P1R740_LUPAN</name>
<evidence type="ECO:0000256" key="11">
    <source>
        <dbReference type="ARBA" id="ARBA00022989"/>
    </source>
</evidence>
<keyword evidence="10 18" id="KW-0067">ATP-binding</keyword>
<evidence type="ECO:0000256" key="15">
    <source>
        <dbReference type="ARBA" id="ARBA00023180"/>
    </source>
</evidence>
<dbReference type="KEGG" id="lang:109358851"/>
<evidence type="ECO:0000259" key="23">
    <source>
        <dbReference type="PROSITE" id="PS50948"/>
    </source>
</evidence>
<evidence type="ECO:0000256" key="2">
    <source>
        <dbReference type="ARBA" id="ARBA00022475"/>
    </source>
</evidence>
<keyword evidence="6 20" id="KW-0732">Signal</keyword>
<comment type="subcellular location">
    <subcellularLocation>
        <location evidence="1">Cell membrane</location>
        <topology evidence="1">Single-pass type I membrane protein</topology>
    </subcellularLocation>
</comment>
<dbReference type="PROSITE" id="PS50927">
    <property type="entry name" value="BULB_LECTIN"/>
    <property type="match status" value="1"/>
</dbReference>
<dbReference type="Gene3D" id="3.30.200.20">
    <property type="entry name" value="Phosphorylase Kinase, domain 1"/>
    <property type="match status" value="1"/>
</dbReference>
<dbReference type="FunFam" id="2.90.10.10:FF:000002">
    <property type="entry name" value="Serine/threonine-protein kinase"/>
    <property type="match status" value="1"/>
</dbReference>
<dbReference type="SMART" id="SM00108">
    <property type="entry name" value="B_lectin"/>
    <property type="match status" value="1"/>
</dbReference>
<dbReference type="PANTHER" id="PTHR27002">
    <property type="entry name" value="RECEPTOR-LIKE SERINE/THREONINE-PROTEIN KINASE SD1-8"/>
    <property type="match status" value="1"/>
</dbReference>
<evidence type="ECO:0000259" key="22">
    <source>
        <dbReference type="PROSITE" id="PS50927"/>
    </source>
</evidence>
<evidence type="ECO:0000256" key="20">
    <source>
        <dbReference type="SAM" id="SignalP"/>
    </source>
</evidence>
<dbReference type="PROSITE" id="PS00108">
    <property type="entry name" value="PROTEIN_KINASE_ST"/>
    <property type="match status" value="1"/>
</dbReference>
<dbReference type="SUPFAM" id="SSF56112">
    <property type="entry name" value="Protein kinase-like (PK-like)"/>
    <property type="match status" value="1"/>
</dbReference>
<dbReference type="GO" id="GO:0004674">
    <property type="term" value="F:protein serine/threonine kinase activity"/>
    <property type="evidence" value="ECO:0007669"/>
    <property type="project" value="UniProtKB-KW"/>
</dbReference>
<dbReference type="GO" id="GO:0005524">
    <property type="term" value="F:ATP binding"/>
    <property type="evidence" value="ECO:0007669"/>
    <property type="project" value="UniProtKB-KW"/>
</dbReference>
<dbReference type="InterPro" id="IPR024171">
    <property type="entry name" value="SRK-like_kinase"/>
</dbReference>
<sequence>MYSMRKPWFWLSLFILSFSFQIDPSRATLAFISTNQTLSGDQVLLSKDGMFELGFFKSGNSSNYYIGMWYKRVSQRTIVWVANRDQPVSDKNTAELTILEGNLVLLDESQSQVWSTNFSSPTSGSVVATLLDNGNLILRDSDASDFLWQSFDHPTDTFLPGGKLKLDNKTKQPQYLTSWKNSEDPATGLFSLELDPKGSTEFLILRNKSVEYWTSGTWNGQIFSLVPEMRLNYIFNFSFVSNENESYFTYSLYNTSILSRLVMDVSGQIRQLTWLENTQQWNLFWSQPRQQCVVDDFCGAFGSCSESSLPYCSCLPGFVPKSPSEWNLQDYSGGCQRSTRLQCESFNPSNGEDEFLEIFNMALPKNAESVRTRNAEDCESICLNNCSCSAYAYNSNGCSIWIGDLLNLRQPSSDDSSGGTLYLKLAASDFPNAGKGKSKRLPLILGIPLASVVVILTCAAVYVYIRKRKIARKQEREMIQRNRGRFYDSEREVKDLIDEGHLEEKDNEGIEVPYFDFDSIIVATDNFSLANKLGRGGYGPVYKGKLQDGQVIAVKRLSSASKQGLREFKNEVILIAKLQHRNLVRLRGYCIKGEEKILLYEYMPNRSLDSFIFDREQGVLLDWQMRFDIIRGIARGMLYLHQDSRLRVIHRDLKTSNILLDKKMQPKISDFGLAKIFSGKETEGNSEMLAGTYGYMAPESATKGFFSAKSDVFSFGVVLLEIISGKKNMGFYESEQISSLMGYAWRLWTEKRLLDLMDLSLCETCNVNQFTRSVHIGLLCVQDDPNDRPSMSNVVTMLGIETLPNPTQPTFYERKVPTNHASYSKLATSLQLDSIYESYQDGR</sequence>
<feature type="domain" description="Protein kinase" evidence="21">
    <location>
        <begin position="527"/>
        <end position="811"/>
    </location>
</feature>
<evidence type="ECO:0000256" key="7">
    <source>
        <dbReference type="ARBA" id="ARBA00022734"/>
    </source>
</evidence>
<dbReference type="PIRSF" id="PIRSF000641">
    <property type="entry name" value="SRK"/>
    <property type="match status" value="1"/>
</dbReference>
<dbReference type="CDD" id="cd00028">
    <property type="entry name" value="B_lectin"/>
    <property type="match status" value="1"/>
</dbReference>
<keyword evidence="11 19" id="KW-1133">Transmembrane helix</keyword>
<dbReference type="Pfam" id="PF08276">
    <property type="entry name" value="PAN_2"/>
    <property type="match status" value="1"/>
</dbReference>
<evidence type="ECO:0000256" key="14">
    <source>
        <dbReference type="ARBA" id="ARBA00023170"/>
    </source>
</evidence>
<accession>A0A4P1R740</accession>
<feature type="chain" id="PRO_5020031751" description="Receptor-like serine/threonine-protein kinase" evidence="20">
    <location>
        <begin position="28"/>
        <end position="843"/>
    </location>
</feature>
<dbReference type="OrthoDB" id="4062651at2759"/>
<protein>
    <recommendedName>
        <fullName evidence="18">Receptor-like serine/threonine-protein kinase</fullName>
        <ecNumber evidence="18">2.7.11.1</ecNumber>
    </recommendedName>
</protein>
<keyword evidence="4 18" id="KW-0808">Transferase</keyword>
<dbReference type="PANTHER" id="PTHR27002:SF798">
    <property type="entry name" value="S-LOCUS LECTIN KINASE FAMILY PROTEIN"/>
    <property type="match status" value="1"/>
</dbReference>
<keyword evidence="25" id="KW-1185">Reference proteome</keyword>
<dbReference type="InterPro" id="IPR001480">
    <property type="entry name" value="Bulb-type_lectin_dom"/>
</dbReference>
<evidence type="ECO:0000256" key="18">
    <source>
        <dbReference type="PIRNR" id="PIRNR000641"/>
    </source>
</evidence>
<keyword evidence="3 18" id="KW-0723">Serine/threonine-protein kinase</keyword>
<dbReference type="InterPro" id="IPR000858">
    <property type="entry name" value="S_locus_glycoprot_dom"/>
</dbReference>
<evidence type="ECO:0000256" key="19">
    <source>
        <dbReference type="SAM" id="Phobius"/>
    </source>
</evidence>
<reference evidence="24 25" key="1">
    <citation type="journal article" date="2017" name="Plant Biotechnol. J.">
        <title>A comprehensive draft genome sequence for lupin (Lupinus angustifolius), an emerging health food: insights into plant-microbe interactions and legume evolution.</title>
        <authorList>
            <person name="Hane J.K."/>
            <person name="Ming Y."/>
            <person name="Kamphuis L.G."/>
            <person name="Nelson M.N."/>
            <person name="Garg G."/>
            <person name="Atkins C.A."/>
            <person name="Bayer P.E."/>
            <person name="Bravo A."/>
            <person name="Bringans S."/>
            <person name="Cannon S."/>
            <person name="Edwards D."/>
            <person name="Foley R."/>
            <person name="Gao L.L."/>
            <person name="Harrison M.J."/>
            <person name="Huang W."/>
            <person name="Hurgobin B."/>
            <person name="Li S."/>
            <person name="Liu C.W."/>
            <person name="McGrath A."/>
            <person name="Morahan G."/>
            <person name="Murray J."/>
            <person name="Weller J."/>
            <person name="Jian J."/>
            <person name="Singh K.B."/>
        </authorList>
    </citation>
    <scope>NUCLEOTIDE SEQUENCE [LARGE SCALE GENOMIC DNA]</scope>
    <source>
        <strain evidence="25">cv. Tanjil</strain>
        <tissue evidence="24">Whole plant</tissue>
    </source>
</reference>
<dbReference type="GO" id="GO:0005886">
    <property type="term" value="C:plasma membrane"/>
    <property type="evidence" value="ECO:0007669"/>
    <property type="project" value="UniProtKB-SubCell"/>
</dbReference>
<dbReference type="InterPro" id="IPR003609">
    <property type="entry name" value="Pan_app"/>
</dbReference>
<evidence type="ECO:0000256" key="1">
    <source>
        <dbReference type="ARBA" id="ARBA00004251"/>
    </source>
</evidence>
<keyword evidence="15" id="KW-0325">Glycoprotein</keyword>
<keyword evidence="14" id="KW-0675">Receptor</keyword>
<evidence type="ECO:0000313" key="24">
    <source>
        <dbReference type="EMBL" id="OIW03127.1"/>
    </source>
</evidence>
<keyword evidence="7" id="KW-0430">Lectin</keyword>
<evidence type="ECO:0000256" key="10">
    <source>
        <dbReference type="ARBA" id="ARBA00022840"/>
    </source>
</evidence>
<dbReference type="EC" id="2.7.11.1" evidence="18"/>
<comment type="catalytic activity">
    <reaction evidence="17 18">
        <text>L-seryl-[protein] + ATP = O-phospho-L-seryl-[protein] + ADP + H(+)</text>
        <dbReference type="Rhea" id="RHEA:17989"/>
        <dbReference type="Rhea" id="RHEA-COMP:9863"/>
        <dbReference type="Rhea" id="RHEA-COMP:11604"/>
        <dbReference type="ChEBI" id="CHEBI:15378"/>
        <dbReference type="ChEBI" id="CHEBI:29999"/>
        <dbReference type="ChEBI" id="CHEBI:30616"/>
        <dbReference type="ChEBI" id="CHEBI:83421"/>
        <dbReference type="ChEBI" id="CHEBI:456216"/>
        <dbReference type="EC" id="2.7.11.1"/>
    </reaction>
</comment>
<dbReference type="InterPro" id="IPR011009">
    <property type="entry name" value="Kinase-like_dom_sf"/>
</dbReference>
<keyword evidence="2" id="KW-1003">Cell membrane</keyword>
<evidence type="ECO:0000256" key="9">
    <source>
        <dbReference type="ARBA" id="ARBA00022777"/>
    </source>
</evidence>
<evidence type="ECO:0000256" key="4">
    <source>
        <dbReference type="ARBA" id="ARBA00022679"/>
    </source>
</evidence>
<dbReference type="SUPFAM" id="SSF51110">
    <property type="entry name" value="alpha-D-mannose-specific plant lectins"/>
    <property type="match status" value="1"/>
</dbReference>
<evidence type="ECO:0000256" key="16">
    <source>
        <dbReference type="ARBA" id="ARBA00047899"/>
    </source>
</evidence>
<dbReference type="AlphaFoldDB" id="A0A4P1R740"/>
<organism evidence="24 25">
    <name type="scientific">Lupinus angustifolius</name>
    <name type="common">Narrow-leaved blue lupine</name>
    <dbReference type="NCBI Taxonomy" id="3871"/>
    <lineage>
        <taxon>Eukaryota</taxon>
        <taxon>Viridiplantae</taxon>
        <taxon>Streptophyta</taxon>
        <taxon>Embryophyta</taxon>
        <taxon>Tracheophyta</taxon>
        <taxon>Spermatophyta</taxon>
        <taxon>Magnoliopsida</taxon>
        <taxon>eudicotyledons</taxon>
        <taxon>Gunneridae</taxon>
        <taxon>Pentapetalae</taxon>
        <taxon>rosids</taxon>
        <taxon>fabids</taxon>
        <taxon>Fabales</taxon>
        <taxon>Fabaceae</taxon>
        <taxon>Papilionoideae</taxon>
        <taxon>50 kb inversion clade</taxon>
        <taxon>genistoids sensu lato</taxon>
        <taxon>core genistoids</taxon>
        <taxon>Genisteae</taxon>
        <taxon>Lupinus</taxon>
    </lineage>
</organism>
<dbReference type="EMBL" id="CM007370">
    <property type="protein sequence ID" value="OIW03127.1"/>
    <property type="molecule type" value="Genomic_DNA"/>
</dbReference>
<feature type="domain" description="Apple" evidence="23">
    <location>
        <begin position="343"/>
        <end position="426"/>
    </location>
</feature>
<dbReference type="SMART" id="SM00473">
    <property type="entry name" value="PAN_AP"/>
    <property type="match status" value="1"/>
</dbReference>
<evidence type="ECO:0000313" key="25">
    <source>
        <dbReference type="Proteomes" id="UP000188354"/>
    </source>
</evidence>
<dbReference type="FunFam" id="1.10.510.10:FF:000060">
    <property type="entry name" value="G-type lectin S-receptor-like serine/threonine-protein kinase"/>
    <property type="match status" value="1"/>
</dbReference>
<dbReference type="Gene3D" id="2.90.10.10">
    <property type="entry name" value="Bulb-type lectin domain"/>
    <property type="match status" value="1"/>
</dbReference>
<evidence type="ECO:0000256" key="6">
    <source>
        <dbReference type="ARBA" id="ARBA00022729"/>
    </source>
</evidence>
<dbReference type="CDD" id="cd01098">
    <property type="entry name" value="PAN_AP_plant"/>
    <property type="match status" value="1"/>
</dbReference>
<dbReference type="InterPro" id="IPR001245">
    <property type="entry name" value="Ser-Thr/Tyr_kinase_cat_dom"/>
</dbReference>
<dbReference type="PROSITE" id="PS50011">
    <property type="entry name" value="PROTEIN_KINASE_DOM"/>
    <property type="match status" value="1"/>
</dbReference>
<feature type="domain" description="Bulb-type lectin" evidence="22">
    <location>
        <begin position="29"/>
        <end position="151"/>
    </location>
</feature>
<dbReference type="Pfam" id="PF00954">
    <property type="entry name" value="S_locus_glycop"/>
    <property type="match status" value="1"/>
</dbReference>
<comment type="similarity">
    <text evidence="18">Belongs to the protein kinase superfamily. Ser/Thr protein kinase family.</text>
</comment>
<gene>
    <name evidence="24" type="ORF">TanjilG_11764</name>
</gene>
<evidence type="ECO:0000256" key="12">
    <source>
        <dbReference type="ARBA" id="ARBA00023136"/>
    </source>
</evidence>
<keyword evidence="5 19" id="KW-0812">Transmembrane</keyword>
<dbReference type="Pfam" id="PF07714">
    <property type="entry name" value="PK_Tyr_Ser-Thr"/>
    <property type="match status" value="1"/>
</dbReference>
<dbReference type="SMART" id="SM00220">
    <property type="entry name" value="S_TKc"/>
    <property type="match status" value="1"/>
</dbReference>
<keyword evidence="8 18" id="KW-0547">Nucleotide-binding</keyword>
<evidence type="ECO:0000256" key="5">
    <source>
        <dbReference type="ARBA" id="ARBA00022692"/>
    </source>
</evidence>
<dbReference type="GO" id="GO:0030246">
    <property type="term" value="F:carbohydrate binding"/>
    <property type="evidence" value="ECO:0007669"/>
    <property type="project" value="UniProtKB-KW"/>
</dbReference>
<comment type="catalytic activity">
    <reaction evidence="16 18">
        <text>L-threonyl-[protein] + ATP = O-phospho-L-threonyl-[protein] + ADP + H(+)</text>
        <dbReference type="Rhea" id="RHEA:46608"/>
        <dbReference type="Rhea" id="RHEA-COMP:11060"/>
        <dbReference type="Rhea" id="RHEA-COMP:11605"/>
        <dbReference type="ChEBI" id="CHEBI:15378"/>
        <dbReference type="ChEBI" id="CHEBI:30013"/>
        <dbReference type="ChEBI" id="CHEBI:30616"/>
        <dbReference type="ChEBI" id="CHEBI:61977"/>
        <dbReference type="ChEBI" id="CHEBI:456216"/>
        <dbReference type="EC" id="2.7.11.1"/>
    </reaction>
</comment>
<evidence type="ECO:0000259" key="21">
    <source>
        <dbReference type="PROSITE" id="PS50011"/>
    </source>
</evidence>
<dbReference type="InterPro" id="IPR036426">
    <property type="entry name" value="Bulb-type_lectin_dom_sf"/>
</dbReference>
<dbReference type="PROSITE" id="PS50948">
    <property type="entry name" value="PAN"/>
    <property type="match status" value="1"/>
</dbReference>
<evidence type="ECO:0000256" key="8">
    <source>
        <dbReference type="ARBA" id="ARBA00022741"/>
    </source>
</evidence>
<dbReference type="GO" id="GO:0048544">
    <property type="term" value="P:recognition of pollen"/>
    <property type="evidence" value="ECO:0007669"/>
    <property type="project" value="InterPro"/>
</dbReference>
<proteinExistence type="inferred from homology"/>
<feature type="transmembrane region" description="Helical" evidence="19">
    <location>
        <begin position="441"/>
        <end position="465"/>
    </location>
</feature>
<dbReference type="GO" id="GO:0106310">
    <property type="term" value="F:protein serine kinase activity"/>
    <property type="evidence" value="ECO:0007669"/>
    <property type="project" value="RHEA"/>
</dbReference>
<dbReference type="Proteomes" id="UP000188354">
    <property type="component" value="Chromosome LG10"/>
</dbReference>
<evidence type="ECO:0000256" key="17">
    <source>
        <dbReference type="ARBA" id="ARBA00048679"/>
    </source>
</evidence>